<feature type="domain" description="ABC transmembrane type-1" evidence="7">
    <location>
        <begin position="1"/>
        <end position="91"/>
    </location>
</feature>
<evidence type="ECO:0000256" key="4">
    <source>
        <dbReference type="ARBA" id="ARBA00022989"/>
    </source>
</evidence>
<dbReference type="Proteomes" id="UP001519887">
    <property type="component" value="Unassembled WGS sequence"/>
</dbReference>
<dbReference type="EMBL" id="JAHZIK010002487">
    <property type="protein sequence ID" value="MBW7460825.1"/>
    <property type="molecule type" value="Genomic_DNA"/>
</dbReference>
<dbReference type="InterPro" id="IPR000515">
    <property type="entry name" value="MetI-like"/>
</dbReference>
<dbReference type="PROSITE" id="PS50928">
    <property type="entry name" value="ABC_TM1"/>
    <property type="match status" value="1"/>
</dbReference>
<organism evidence="8 9">
    <name type="scientific">Paenibacillus sepulcri</name>
    <dbReference type="NCBI Taxonomy" id="359917"/>
    <lineage>
        <taxon>Bacteria</taxon>
        <taxon>Bacillati</taxon>
        <taxon>Bacillota</taxon>
        <taxon>Bacilli</taxon>
        <taxon>Bacillales</taxon>
        <taxon>Paenibacillaceae</taxon>
        <taxon>Paenibacillus</taxon>
    </lineage>
</organism>
<gene>
    <name evidence="8" type="ORF">K0U00_42845</name>
</gene>
<comment type="similarity">
    <text evidence="6">Belongs to the binding-protein-dependent transport system permease family.</text>
</comment>
<evidence type="ECO:0000256" key="2">
    <source>
        <dbReference type="ARBA" id="ARBA00022448"/>
    </source>
</evidence>
<evidence type="ECO:0000256" key="3">
    <source>
        <dbReference type="ARBA" id="ARBA00022692"/>
    </source>
</evidence>
<keyword evidence="9" id="KW-1185">Reference proteome</keyword>
<protein>
    <submittedName>
        <fullName evidence="8">ABC transporter permease subunit</fullName>
    </submittedName>
</protein>
<proteinExistence type="inferred from homology"/>
<accession>A0ABS7CIQ9</accession>
<dbReference type="PANTHER" id="PTHR30177:SF4">
    <property type="entry name" value="OSMOPROTECTANT IMPORT PERMEASE PROTEIN OSMW"/>
    <property type="match status" value="1"/>
</dbReference>
<comment type="caution">
    <text evidence="8">The sequence shown here is derived from an EMBL/GenBank/DDBJ whole genome shotgun (WGS) entry which is preliminary data.</text>
</comment>
<keyword evidence="5 6" id="KW-0472">Membrane</keyword>
<dbReference type="SUPFAM" id="SSF161098">
    <property type="entry name" value="MetI-like"/>
    <property type="match status" value="1"/>
</dbReference>
<dbReference type="InterPro" id="IPR051204">
    <property type="entry name" value="ABC_transp_perm/SBD"/>
</dbReference>
<evidence type="ECO:0000256" key="6">
    <source>
        <dbReference type="RuleBase" id="RU363032"/>
    </source>
</evidence>
<name>A0ABS7CIQ9_9BACL</name>
<evidence type="ECO:0000259" key="7">
    <source>
        <dbReference type="PROSITE" id="PS50928"/>
    </source>
</evidence>
<dbReference type="InterPro" id="IPR035906">
    <property type="entry name" value="MetI-like_sf"/>
</dbReference>
<evidence type="ECO:0000313" key="9">
    <source>
        <dbReference type="Proteomes" id="UP001519887"/>
    </source>
</evidence>
<feature type="non-terminal residue" evidence="8">
    <location>
        <position position="1"/>
    </location>
</feature>
<feature type="transmembrane region" description="Helical" evidence="6">
    <location>
        <begin position="69"/>
        <end position="90"/>
    </location>
</feature>
<dbReference type="Pfam" id="PF00528">
    <property type="entry name" value="BPD_transp_1"/>
    <property type="match status" value="1"/>
</dbReference>
<feature type="transmembrane region" description="Helical" evidence="6">
    <location>
        <begin position="24"/>
        <end position="49"/>
    </location>
</feature>
<keyword evidence="3 6" id="KW-0812">Transmembrane</keyword>
<evidence type="ECO:0000313" key="8">
    <source>
        <dbReference type="EMBL" id="MBW7460825.1"/>
    </source>
</evidence>
<comment type="subcellular location">
    <subcellularLocation>
        <location evidence="6">Cell membrane</location>
        <topology evidence="6">Multi-pass membrane protein</topology>
    </subcellularLocation>
    <subcellularLocation>
        <location evidence="1">Membrane</location>
        <topology evidence="1">Multi-pass membrane protein</topology>
    </subcellularLocation>
</comment>
<evidence type="ECO:0000256" key="5">
    <source>
        <dbReference type="ARBA" id="ARBA00023136"/>
    </source>
</evidence>
<keyword evidence="4 6" id="KW-1133">Transmembrane helix</keyword>
<keyword evidence="2 6" id="KW-0813">Transport</keyword>
<sequence length="103" mass="10665">VEAGQGVGMSALQILLKVRLPLSLAYIMSGLRIAAVIAIGVVTIAPLIGGEGLGREIYAGLNGQNPLRIFAGAIPAALLAIVADIILGILQRKLRLENRLSGK</sequence>
<dbReference type="Gene3D" id="1.10.3720.10">
    <property type="entry name" value="MetI-like"/>
    <property type="match status" value="1"/>
</dbReference>
<dbReference type="PANTHER" id="PTHR30177">
    <property type="entry name" value="GLYCINE BETAINE/L-PROLINE TRANSPORT SYSTEM PERMEASE PROTEIN PROW"/>
    <property type="match status" value="1"/>
</dbReference>
<reference evidence="8 9" key="1">
    <citation type="submission" date="2021-07" db="EMBL/GenBank/DDBJ databases">
        <title>Paenibacillus radiodurans sp. nov., isolated from the southeastern edge of Tengger Desert.</title>
        <authorList>
            <person name="Zhang G."/>
        </authorList>
    </citation>
    <scope>NUCLEOTIDE SEQUENCE [LARGE SCALE GENOMIC DNA]</scope>
    <source>
        <strain evidence="8 9">CCM 7311</strain>
    </source>
</reference>
<evidence type="ECO:0000256" key="1">
    <source>
        <dbReference type="ARBA" id="ARBA00004141"/>
    </source>
</evidence>